<dbReference type="InterPro" id="IPR027470">
    <property type="entry name" value="Cation_efflux_CTD"/>
</dbReference>
<feature type="transmembrane region" description="Helical" evidence="7">
    <location>
        <begin position="12"/>
        <end position="33"/>
    </location>
</feature>
<evidence type="ECO:0000313" key="10">
    <source>
        <dbReference type="EMBL" id="RED85012.1"/>
    </source>
</evidence>
<dbReference type="GO" id="GO:0008324">
    <property type="term" value="F:monoatomic cation transmembrane transporter activity"/>
    <property type="evidence" value="ECO:0007669"/>
    <property type="project" value="InterPro"/>
</dbReference>
<dbReference type="FunFam" id="1.20.1510.10:FF:000006">
    <property type="entry name" value="Divalent cation efflux transporter"/>
    <property type="match status" value="1"/>
</dbReference>
<dbReference type="EMBL" id="QRDZ01000005">
    <property type="protein sequence ID" value="RED85012.1"/>
    <property type="molecule type" value="Genomic_DNA"/>
</dbReference>
<dbReference type="InterPro" id="IPR027469">
    <property type="entry name" value="Cation_efflux_TMD_sf"/>
</dbReference>
<accession>A0A3D9KEP0</accession>
<dbReference type="InterPro" id="IPR036837">
    <property type="entry name" value="Cation_efflux_CTD_sf"/>
</dbReference>
<dbReference type="InterPro" id="IPR058533">
    <property type="entry name" value="Cation_efflux_TM"/>
</dbReference>
<dbReference type="SUPFAM" id="SSF161111">
    <property type="entry name" value="Cation efflux protein transmembrane domain-like"/>
    <property type="match status" value="1"/>
</dbReference>
<reference evidence="10 11" key="1">
    <citation type="submission" date="2018-07" db="EMBL/GenBank/DDBJ databases">
        <title>Genomic Encyclopedia of Type Strains, Phase III (KMG-III): the genomes of soil and plant-associated and newly described type strains.</title>
        <authorList>
            <person name="Whitman W."/>
        </authorList>
    </citation>
    <scope>NUCLEOTIDE SEQUENCE [LARGE SCALE GENOMIC DNA]</scope>
    <source>
        <strain evidence="10 11">CECT 7287</strain>
    </source>
</reference>
<feature type="transmembrane region" description="Helical" evidence="7">
    <location>
        <begin position="82"/>
        <end position="107"/>
    </location>
</feature>
<evidence type="ECO:0000313" key="11">
    <source>
        <dbReference type="Proteomes" id="UP000256977"/>
    </source>
</evidence>
<evidence type="ECO:0000256" key="3">
    <source>
        <dbReference type="ARBA" id="ARBA00022448"/>
    </source>
</evidence>
<proteinExistence type="inferred from homology"/>
<comment type="similarity">
    <text evidence="2">Belongs to the cation diffusion facilitator (CDF) transporter (TC 2.A.4) family.</text>
</comment>
<dbReference type="Pfam" id="PF16916">
    <property type="entry name" value="ZT_dimer"/>
    <property type="match status" value="1"/>
</dbReference>
<feature type="transmembrane region" description="Helical" evidence="7">
    <location>
        <begin position="159"/>
        <end position="192"/>
    </location>
</feature>
<keyword evidence="6 7" id="KW-0472">Membrane</keyword>
<evidence type="ECO:0000256" key="7">
    <source>
        <dbReference type="SAM" id="Phobius"/>
    </source>
</evidence>
<dbReference type="PANTHER" id="PTHR43840">
    <property type="entry name" value="MITOCHONDRIAL METAL TRANSPORTER 1-RELATED"/>
    <property type="match status" value="1"/>
</dbReference>
<comment type="subcellular location">
    <subcellularLocation>
        <location evidence="1">Membrane</location>
        <topology evidence="1">Multi-pass membrane protein</topology>
    </subcellularLocation>
</comment>
<organism evidence="10 11">
    <name type="scientific">Cohnella phaseoli</name>
    <dbReference type="NCBI Taxonomy" id="456490"/>
    <lineage>
        <taxon>Bacteria</taxon>
        <taxon>Bacillati</taxon>
        <taxon>Bacillota</taxon>
        <taxon>Bacilli</taxon>
        <taxon>Bacillales</taxon>
        <taxon>Paenibacillaceae</taxon>
        <taxon>Cohnella</taxon>
    </lineage>
</organism>
<feature type="transmembrane region" description="Helical" evidence="7">
    <location>
        <begin position="119"/>
        <end position="138"/>
    </location>
</feature>
<dbReference type="Pfam" id="PF01545">
    <property type="entry name" value="Cation_efflux"/>
    <property type="match status" value="1"/>
</dbReference>
<keyword evidence="3" id="KW-0813">Transport</keyword>
<dbReference type="SUPFAM" id="SSF160240">
    <property type="entry name" value="Cation efflux protein cytoplasmic domain-like"/>
    <property type="match status" value="1"/>
</dbReference>
<dbReference type="InterPro" id="IPR002524">
    <property type="entry name" value="Cation_efflux"/>
</dbReference>
<evidence type="ECO:0000256" key="1">
    <source>
        <dbReference type="ARBA" id="ARBA00004141"/>
    </source>
</evidence>
<evidence type="ECO:0000259" key="9">
    <source>
        <dbReference type="Pfam" id="PF16916"/>
    </source>
</evidence>
<gene>
    <name evidence="10" type="ORF">DFP98_10516</name>
</gene>
<feature type="domain" description="Cation efflux protein cytoplasmic" evidence="9">
    <location>
        <begin position="216"/>
        <end position="287"/>
    </location>
</feature>
<dbReference type="NCBIfam" id="TIGR01297">
    <property type="entry name" value="CDF"/>
    <property type="match status" value="1"/>
</dbReference>
<sequence>MDVYGDIRKGEKGAWVSIAAYLVLSSLKLAAGWLFHSEALTADGFNNVTDIVASVAVLIGLRISRRPPDANHPYGHLRAETIAALIASFIMATVGLQVGQAAIINLWRGKFEAPDLNAGWIALAAAAAMLAVYGYNVRLARRIRSQALMAAAKDNRSDAFVSIGAAVGIFGAALGVVWLDAVAAIVVAVLIVKTAWEIFWSATHDLTDGFDVNQLRTLRGVVERTEGVRGIKDIRARIHGSTVLVDVIVTVDPTLSVVDGHRISDTVEQRLRRKNGVVNVHVHIEPYGNAE</sequence>
<dbReference type="AlphaFoldDB" id="A0A3D9KEP0"/>
<dbReference type="InterPro" id="IPR050291">
    <property type="entry name" value="CDF_Transporter"/>
</dbReference>
<evidence type="ECO:0000256" key="5">
    <source>
        <dbReference type="ARBA" id="ARBA00022989"/>
    </source>
</evidence>
<keyword evidence="4 7" id="KW-0812">Transmembrane</keyword>
<dbReference type="GO" id="GO:0016020">
    <property type="term" value="C:membrane"/>
    <property type="evidence" value="ECO:0007669"/>
    <property type="project" value="UniProtKB-SubCell"/>
</dbReference>
<dbReference type="Proteomes" id="UP000256977">
    <property type="component" value="Unassembled WGS sequence"/>
</dbReference>
<comment type="caution">
    <text evidence="10">The sequence shown here is derived from an EMBL/GenBank/DDBJ whole genome shotgun (WGS) entry which is preliminary data.</text>
</comment>
<dbReference type="PANTHER" id="PTHR43840:SF50">
    <property type="entry name" value="MANGANESE EFFLUX SYSTEM PROTEIN MNES"/>
    <property type="match status" value="1"/>
</dbReference>
<evidence type="ECO:0000256" key="6">
    <source>
        <dbReference type="ARBA" id="ARBA00023136"/>
    </source>
</evidence>
<feature type="transmembrane region" description="Helical" evidence="7">
    <location>
        <begin position="45"/>
        <end position="61"/>
    </location>
</feature>
<dbReference type="Gene3D" id="3.30.70.1350">
    <property type="entry name" value="Cation efflux protein, cytoplasmic domain"/>
    <property type="match status" value="1"/>
</dbReference>
<dbReference type="OrthoDB" id="9806522at2"/>
<name>A0A3D9KEP0_9BACL</name>
<keyword evidence="5 7" id="KW-1133">Transmembrane helix</keyword>
<protein>
    <submittedName>
        <fullName evidence="10">Cation diffusion facilitator family transporter</fullName>
    </submittedName>
</protein>
<evidence type="ECO:0000259" key="8">
    <source>
        <dbReference type="Pfam" id="PF01545"/>
    </source>
</evidence>
<evidence type="ECO:0000256" key="2">
    <source>
        <dbReference type="ARBA" id="ARBA00008114"/>
    </source>
</evidence>
<dbReference type="RefSeq" id="WP_116060031.1">
    <property type="nucleotide sequence ID" value="NZ_QRDZ01000005.1"/>
</dbReference>
<feature type="domain" description="Cation efflux protein transmembrane" evidence="8">
    <location>
        <begin position="15"/>
        <end position="206"/>
    </location>
</feature>
<keyword evidence="11" id="KW-1185">Reference proteome</keyword>
<dbReference type="Gene3D" id="1.20.1510.10">
    <property type="entry name" value="Cation efflux protein transmembrane domain"/>
    <property type="match status" value="1"/>
</dbReference>
<evidence type="ECO:0000256" key="4">
    <source>
        <dbReference type="ARBA" id="ARBA00022692"/>
    </source>
</evidence>